<evidence type="ECO:0000256" key="3">
    <source>
        <dbReference type="ARBA" id="ARBA00022729"/>
    </source>
</evidence>
<evidence type="ECO:0000313" key="5">
    <source>
        <dbReference type="Proteomes" id="UP000006247"/>
    </source>
</evidence>
<evidence type="ECO:0000313" key="4">
    <source>
        <dbReference type="EMBL" id="EEG25624.1"/>
    </source>
</evidence>
<dbReference type="HOGENOM" id="CLU_065520_0_1_11"/>
<name>C0E766_9CORY</name>
<evidence type="ECO:0000256" key="2">
    <source>
        <dbReference type="ARBA" id="ARBA00022723"/>
    </source>
</evidence>
<dbReference type="Proteomes" id="UP000006247">
    <property type="component" value="Unassembled WGS sequence"/>
</dbReference>
<proteinExistence type="inferred from homology"/>
<evidence type="ECO:0000256" key="1">
    <source>
        <dbReference type="ARBA" id="ARBA00009175"/>
    </source>
</evidence>
<dbReference type="PANTHER" id="PTHR30632:SF0">
    <property type="entry name" value="SULFATE-BINDING PROTEIN"/>
    <property type="match status" value="1"/>
</dbReference>
<gene>
    <name evidence="4" type="primary">modA</name>
    <name evidence="4" type="ORF">CORMATOL_02853</name>
</gene>
<dbReference type="NCBIfam" id="TIGR01256">
    <property type="entry name" value="modA"/>
    <property type="match status" value="1"/>
</dbReference>
<dbReference type="Gene3D" id="3.40.190.10">
    <property type="entry name" value="Periplasmic binding protein-like II"/>
    <property type="match status" value="2"/>
</dbReference>
<dbReference type="GO" id="GO:0015689">
    <property type="term" value="P:molybdate ion transport"/>
    <property type="evidence" value="ECO:0007669"/>
    <property type="project" value="InterPro"/>
</dbReference>
<accession>C0E766</accession>
<dbReference type="InterPro" id="IPR005950">
    <property type="entry name" value="ModA"/>
</dbReference>
<dbReference type="EMBL" id="ACEB01000051">
    <property type="protein sequence ID" value="EEG25624.1"/>
    <property type="molecule type" value="Genomic_DNA"/>
</dbReference>
<keyword evidence="3" id="KW-0732">Signal</keyword>
<comment type="similarity">
    <text evidence="1">Belongs to the bacterial solute-binding protein ModA family.</text>
</comment>
<dbReference type="GO" id="GO:0046872">
    <property type="term" value="F:metal ion binding"/>
    <property type="evidence" value="ECO:0007669"/>
    <property type="project" value="UniProtKB-KW"/>
</dbReference>
<keyword evidence="2" id="KW-0479">Metal-binding</keyword>
<reference evidence="4 5" key="1">
    <citation type="submission" date="2009-01" db="EMBL/GenBank/DDBJ databases">
        <authorList>
            <person name="Fulton L."/>
            <person name="Clifton S."/>
            <person name="Chinwalla A.T."/>
            <person name="Mitreva M."/>
            <person name="Sodergren E."/>
            <person name="Weinstock G."/>
            <person name="Clifton S."/>
            <person name="Dooling D.J."/>
            <person name="Fulton B."/>
            <person name="Minx P."/>
            <person name="Pepin K.H."/>
            <person name="Johnson M."/>
            <person name="Bhonagiri V."/>
            <person name="Nash W.E."/>
            <person name="Mardis E.R."/>
            <person name="Wilson R.K."/>
        </authorList>
    </citation>
    <scope>NUCLEOTIDE SEQUENCE [LARGE SCALE GENOMIC DNA]</scope>
    <source>
        <strain evidence="4 5">ATCC 33806</strain>
    </source>
</reference>
<dbReference type="InterPro" id="IPR050682">
    <property type="entry name" value="ModA/WtpA"/>
</dbReference>
<dbReference type="SUPFAM" id="SSF53850">
    <property type="entry name" value="Periplasmic binding protein-like II"/>
    <property type="match status" value="1"/>
</dbReference>
<dbReference type="AlphaFoldDB" id="C0E766"/>
<comment type="caution">
    <text evidence="4">The sequence shown here is derived from an EMBL/GenBank/DDBJ whole genome shotgun (WGS) entry which is preliminary data.</text>
</comment>
<dbReference type="PANTHER" id="PTHR30632">
    <property type="entry name" value="MOLYBDATE-BINDING PERIPLASMIC PROTEIN"/>
    <property type="match status" value="1"/>
</dbReference>
<dbReference type="Pfam" id="PF13531">
    <property type="entry name" value="SBP_bac_11"/>
    <property type="match status" value="1"/>
</dbReference>
<organism evidence="4 5">
    <name type="scientific">Corynebacterium matruchotii ATCC 33806</name>
    <dbReference type="NCBI Taxonomy" id="566549"/>
    <lineage>
        <taxon>Bacteria</taxon>
        <taxon>Bacillati</taxon>
        <taxon>Actinomycetota</taxon>
        <taxon>Actinomycetes</taxon>
        <taxon>Mycobacteriales</taxon>
        <taxon>Corynebacteriaceae</taxon>
        <taxon>Corynebacterium</taxon>
    </lineage>
</organism>
<dbReference type="GO" id="GO:0030973">
    <property type="term" value="F:molybdate ion binding"/>
    <property type="evidence" value="ECO:0007669"/>
    <property type="project" value="TreeGrafter"/>
</dbReference>
<protein>
    <submittedName>
        <fullName evidence="4">Molybdate ABC transporter, periplasmic molybdate-binding protein</fullName>
    </submittedName>
</protein>
<sequence length="211" mass="22302">MINDELQALPELADTKITFNNDGSPSLVQQIEDGGPADVLVTADEKNMQKAVDGGLVDAPVTLATNSMVLVVPKDNPKKIKSWDDFVKTKNSATVVTCDLDVPCGNVADQVLKENKVEVEPASLETSVSNVLGKVTSGEADAGFVYATDAAAAGDAVTTIEIPNAQKHRNQILAAVVKSSTQQEGAKQLVDLLKSQKVAELWKTHGFESAS</sequence>